<sequence length="964" mass="110835">MLRQLVTGVGTKLTLHGISFLYSLFAVIFILPGVKSYNVTLNTTTFVANSSCNIYFSEPEFAKEFMVIYEHVELVNIRVDFPSNFINPLFEVKDYYNPEIWYLSTYEHGLTLLKLPFQHTFFSLSTLERSVRYIDLRLRDSPPRCLQELPFHERMNVVRKFQFDHLKQDKQLGYVSICNQIIKSKEGHAEFVNFCCKKNNAGKIVCHEEDIGIWVSILFWLLAALRLIILLFSPLLLPQSMYNAAYVMSEYTVKLKSPFLLNLFVSTNEDCIVRYKKRLVNSDIKSWNKFNHLIQYIPQEKVVPVQISELNIKVKGKRIVEGNYPPSGLMKSLYDNFIRCKVKNIETFTDCCESSIYGKCVDLFINYNITWHTCMKTFIKLVMLLLLPLPYYIRVVIYYIFEEPVFNFRRMFVAANRLDVSYNFVSQTFLQYFSPTHPIFITTYLCYILSGFIIGFANPSGREILKGVIRGSLQNMRDVTYVGGVEMITKLALNPFKTFGILGLLLAPVYWLFVIPLGCVLFFIYSIPIIYLITAIFRHTIRAFPLFEKKRHLLPKRASRKIKELTESMKAKFKNDLYYYKETEPTRSEQVVKIIKLCAVTSYCITVLFSFTLLVSECLAFLLQVATYTMMGFIVNASSLLKYVTMALLVIVYMHDCYQDVYQNYVTFTKEIIDALMDRAENIKEVASQSADVQENAAFQVSLPTDVTPISTNFNNDKGEPRWNVGHLSIFLDKYDTPRMPLRLFKDMCDIRTWGSPGPVYINLLIATRKFLTIVVFLAFVLVVVLAFGNVYRVSSTNQTLAAMAGGFVPLLLKNVLSSRVLKLNLKTLAFKGQLDEVLSAYRQNWPISDLVFDWGENIAPSVSNENGLSVTDISSNDLLNKFEETFTNSDTNPFHNKESLKTSSNIDGSIGELHYNSDEIDLFIDLTSTINSDTWLETPHDSHPDLTLSHIVTVPPPYSVKHL</sequence>
<feature type="transmembrane region" description="Helical" evidence="1">
    <location>
        <begin position="520"/>
        <end position="541"/>
    </location>
</feature>
<feature type="transmembrane region" description="Helical" evidence="1">
    <location>
        <begin position="597"/>
        <end position="622"/>
    </location>
</feature>
<feature type="transmembrane region" description="Helical" evidence="1">
    <location>
        <begin position="12"/>
        <end position="34"/>
    </location>
</feature>
<keyword evidence="1" id="KW-1133">Transmembrane helix</keyword>
<proteinExistence type="predicted"/>
<dbReference type="Proteomes" id="UP000515154">
    <property type="component" value="Linkage group LG5"/>
</dbReference>
<dbReference type="AlphaFoldDB" id="A0A6P7SET8"/>
<feature type="transmembrane region" description="Helical" evidence="1">
    <location>
        <begin position="381"/>
        <end position="401"/>
    </location>
</feature>
<keyword evidence="2" id="KW-1185">Reference proteome</keyword>
<keyword evidence="1" id="KW-0472">Membrane</keyword>
<reference evidence="3" key="1">
    <citation type="submission" date="2025-08" db="UniProtKB">
        <authorList>
            <consortium name="RefSeq"/>
        </authorList>
    </citation>
    <scope>IDENTIFICATION</scope>
</reference>
<feature type="transmembrane region" description="Helical" evidence="1">
    <location>
        <begin position="771"/>
        <end position="792"/>
    </location>
</feature>
<evidence type="ECO:0000313" key="3">
    <source>
        <dbReference type="RefSeq" id="XP_029636528.1"/>
    </source>
</evidence>
<keyword evidence="1" id="KW-0812">Transmembrane</keyword>
<feature type="transmembrane region" description="Helical" evidence="1">
    <location>
        <begin position="439"/>
        <end position="457"/>
    </location>
</feature>
<gene>
    <name evidence="3" type="primary">LOC115211919</name>
</gene>
<evidence type="ECO:0000256" key="1">
    <source>
        <dbReference type="SAM" id="Phobius"/>
    </source>
</evidence>
<feature type="transmembrane region" description="Helical" evidence="1">
    <location>
        <begin position="798"/>
        <end position="817"/>
    </location>
</feature>
<feature type="transmembrane region" description="Helical" evidence="1">
    <location>
        <begin position="628"/>
        <end position="653"/>
    </location>
</feature>
<dbReference type="RefSeq" id="XP_029636528.1">
    <property type="nucleotide sequence ID" value="XM_029780668.2"/>
</dbReference>
<accession>A0A6P7SET8</accession>
<dbReference type="KEGG" id="osn:115211919"/>
<organism evidence="2 3">
    <name type="scientific">Octopus sinensis</name>
    <name type="common">East Asian common octopus</name>
    <dbReference type="NCBI Taxonomy" id="2607531"/>
    <lineage>
        <taxon>Eukaryota</taxon>
        <taxon>Metazoa</taxon>
        <taxon>Spiralia</taxon>
        <taxon>Lophotrochozoa</taxon>
        <taxon>Mollusca</taxon>
        <taxon>Cephalopoda</taxon>
        <taxon>Coleoidea</taxon>
        <taxon>Octopodiformes</taxon>
        <taxon>Octopoda</taxon>
        <taxon>Incirrata</taxon>
        <taxon>Octopodidae</taxon>
        <taxon>Octopus</taxon>
    </lineage>
</organism>
<name>A0A6P7SET8_9MOLL</name>
<protein>
    <submittedName>
        <fullName evidence="3">Uncharacterized protein LOC115211919</fullName>
    </submittedName>
</protein>
<feature type="transmembrane region" description="Helical" evidence="1">
    <location>
        <begin position="211"/>
        <end position="232"/>
    </location>
</feature>
<evidence type="ECO:0000313" key="2">
    <source>
        <dbReference type="Proteomes" id="UP000515154"/>
    </source>
</evidence>